<name>A0A183SZH9_SCHSO</name>
<evidence type="ECO:0000256" key="2">
    <source>
        <dbReference type="ARBA" id="ARBA00016725"/>
    </source>
</evidence>
<dbReference type="InterPro" id="IPR033290">
    <property type="entry name" value="CCDC39"/>
</dbReference>
<evidence type="ECO:0000256" key="5">
    <source>
        <dbReference type="SAM" id="Coils"/>
    </source>
</evidence>
<proteinExistence type="inferred from homology"/>
<comment type="similarity">
    <text evidence="1">Belongs to the CCDC39 family.</text>
</comment>
<keyword evidence="3 5" id="KW-0175">Coiled coil</keyword>
<evidence type="ECO:0000256" key="1">
    <source>
        <dbReference type="ARBA" id="ARBA00005805"/>
    </source>
</evidence>
<evidence type="ECO:0000256" key="3">
    <source>
        <dbReference type="ARBA" id="ARBA00023054"/>
    </source>
</evidence>
<dbReference type="GO" id="GO:0003341">
    <property type="term" value="P:cilium movement"/>
    <property type="evidence" value="ECO:0007669"/>
    <property type="project" value="InterPro"/>
</dbReference>
<dbReference type="STRING" id="70667.A0A183SZH9"/>
<dbReference type="PANTHER" id="PTHR18962:SF0">
    <property type="entry name" value="COILED-COIL DOMAIN-CONTAINING PROTEIN 39"/>
    <property type="match status" value="1"/>
</dbReference>
<evidence type="ECO:0000313" key="7">
    <source>
        <dbReference type="Proteomes" id="UP000275846"/>
    </source>
</evidence>
<dbReference type="EMBL" id="UYSU01035359">
    <property type="protein sequence ID" value="VDL96012.1"/>
    <property type="molecule type" value="Genomic_DNA"/>
</dbReference>
<reference evidence="8" key="1">
    <citation type="submission" date="2016-06" db="UniProtKB">
        <authorList>
            <consortium name="WormBaseParasite"/>
        </authorList>
    </citation>
    <scope>IDENTIFICATION</scope>
</reference>
<dbReference type="Proteomes" id="UP000275846">
    <property type="component" value="Unassembled WGS sequence"/>
</dbReference>
<dbReference type="OrthoDB" id="10259720at2759"/>
<comment type="function">
    <text evidence="4">Required for assembly of dynein regulatory complex (DRC) and inner dynein arm (IDA) complexes, which are responsible for ciliary beat regulation, thereby playing a central role in motility in cilia and flagella. Probably acts together with CCDC40 to form a molecular ruler that determines the 96 nanometer (nm) repeat length and arrangements of components in cilia and flagella. Not required for outer dynein arm complexes assembly.</text>
</comment>
<reference evidence="6 7" key="2">
    <citation type="submission" date="2018-11" db="EMBL/GenBank/DDBJ databases">
        <authorList>
            <consortium name="Pathogen Informatics"/>
        </authorList>
    </citation>
    <scope>NUCLEOTIDE SEQUENCE [LARGE SCALE GENOMIC DNA]</scope>
    <source>
        <strain evidence="6 7">NST_G2</strain>
    </source>
</reference>
<dbReference type="Pfam" id="PF24161">
    <property type="entry name" value="CCDC39"/>
    <property type="match status" value="1"/>
</dbReference>
<gene>
    <name evidence="6" type="ORF">SSLN_LOCUS9627</name>
</gene>
<dbReference type="PANTHER" id="PTHR18962">
    <property type="entry name" value="COILED-COIL DOMAIN-CONTAINING PROTEIN 39"/>
    <property type="match status" value="1"/>
</dbReference>
<organism evidence="8">
    <name type="scientific">Schistocephalus solidus</name>
    <name type="common">Tapeworm</name>
    <dbReference type="NCBI Taxonomy" id="70667"/>
    <lineage>
        <taxon>Eukaryota</taxon>
        <taxon>Metazoa</taxon>
        <taxon>Spiralia</taxon>
        <taxon>Lophotrochozoa</taxon>
        <taxon>Platyhelminthes</taxon>
        <taxon>Cestoda</taxon>
        <taxon>Eucestoda</taxon>
        <taxon>Diphyllobothriidea</taxon>
        <taxon>Diphyllobothriidae</taxon>
        <taxon>Schistocephalus</taxon>
    </lineage>
</organism>
<sequence>MDNDLLRKALEEAGWQASLAFPTASKENAKLLELLTESRAKIQEVSSEATVYREKNRKLRDHIELVKTERRQAEELRVELDKEIENQRHLIKLAEQENWRTGSDNRKLLQQKKKIVDRLGSLEDEIFLKSNQLTSIKAELDCDQKLVERYLEDCETDISLRKRIKSTVNSDSTHLQVCSLAMYFCYRTYGNTYFVRCLN</sequence>
<dbReference type="GO" id="GO:0060285">
    <property type="term" value="P:cilium-dependent cell motility"/>
    <property type="evidence" value="ECO:0007669"/>
    <property type="project" value="TreeGrafter"/>
</dbReference>
<evidence type="ECO:0000256" key="4">
    <source>
        <dbReference type="ARBA" id="ARBA00045182"/>
    </source>
</evidence>
<keyword evidence="7" id="KW-1185">Reference proteome</keyword>
<protein>
    <recommendedName>
        <fullName evidence="2">Coiled-coil domain-containing protein 39</fullName>
    </recommendedName>
</protein>
<dbReference type="GO" id="GO:0005930">
    <property type="term" value="C:axoneme"/>
    <property type="evidence" value="ECO:0007669"/>
    <property type="project" value="InterPro"/>
</dbReference>
<dbReference type="GO" id="GO:0036159">
    <property type="term" value="P:inner dynein arm assembly"/>
    <property type="evidence" value="ECO:0007669"/>
    <property type="project" value="InterPro"/>
</dbReference>
<dbReference type="WBParaSite" id="SSLN_0000998901-mRNA-1">
    <property type="protein sequence ID" value="SSLN_0000998901-mRNA-1"/>
    <property type="gene ID" value="SSLN_0000998901"/>
</dbReference>
<evidence type="ECO:0000313" key="6">
    <source>
        <dbReference type="EMBL" id="VDL96012.1"/>
    </source>
</evidence>
<accession>A0A183SZH9</accession>
<feature type="coiled-coil region" evidence="5">
    <location>
        <begin position="56"/>
        <end position="125"/>
    </location>
</feature>
<evidence type="ECO:0000313" key="8">
    <source>
        <dbReference type="WBParaSite" id="SSLN_0000998901-mRNA-1"/>
    </source>
</evidence>
<dbReference type="AlphaFoldDB" id="A0A183SZH9"/>